<name>A0A8T0S361_PANVG</name>
<reference evidence="1" key="1">
    <citation type="submission" date="2020-05" db="EMBL/GenBank/DDBJ databases">
        <title>WGS assembly of Panicum virgatum.</title>
        <authorList>
            <person name="Lovell J.T."/>
            <person name="Jenkins J."/>
            <person name="Shu S."/>
            <person name="Juenger T.E."/>
            <person name="Schmutz J."/>
        </authorList>
    </citation>
    <scope>NUCLEOTIDE SEQUENCE</scope>
    <source>
        <strain evidence="1">AP13</strain>
    </source>
</reference>
<dbReference type="EMBL" id="CM029046">
    <property type="protein sequence ID" value="KAG2591206.1"/>
    <property type="molecule type" value="Genomic_DNA"/>
</dbReference>
<organism evidence="1 2">
    <name type="scientific">Panicum virgatum</name>
    <name type="common">Blackwell switchgrass</name>
    <dbReference type="NCBI Taxonomy" id="38727"/>
    <lineage>
        <taxon>Eukaryota</taxon>
        <taxon>Viridiplantae</taxon>
        <taxon>Streptophyta</taxon>
        <taxon>Embryophyta</taxon>
        <taxon>Tracheophyta</taxon>
        <taxon>Spermatophyta</taxon>
        <taxon>Magnoliopsida</taxon>
        <taxon>Liliopsida</taxon>
        <taxon>Poales</taxon>
        <taxon>Poaceae</taxon>
        <taxon>PACMAD clade</taxon>
        <taxon>Panicoideae</taxon>
        <taxon>Panicodae</taxon>
        <taxon>Paniceae</taxon>
        <taxon>Panicinae</taxon>
        <taxon>Panicum</taxon>
        <taxon>Panicum sect. Hiantes</taxon>
    </lineage>
</organism>
<comment type="caution">
    <text evidence="1">The sequence shown here is derived from an EMBL/GenBank/DDBJ whole genome shotgun (WGS) entry which is preliminary data.</text>
</comment>
<gene>
    <name evidence="1" type="ORF">PVAP13_5NG434900</name>
</gene>
<protein>
    <submittedName>
        <fullName evidence="1">Uncharacterized protein</fullName>
    </submittedName>
</protein>
<accession>A0A8T0S361</accession>
<dbReference type="AlphaFoldDB" id="A0A8T0S361"/>
<evidence type="ECO:0000313" key="1">
    <source>
        <dbReference type="EMBL" id="KAG2591206.1"/>
    </source>
</evidence>
<sequence>MRSFHRSYSARSYFLERGEPSAEKHIQNLVSCTYSFQLVIPSLSRVSLSPHPPGDSHHPLAPPNIIAFIRPGGEPGGDLRVVRKRRFQKQINDARIRNPPWYLDEETRRRWWAGAPWQLRLDFASNHTQLAASTCSVSLGRGSGSAGVSRGIFSMMSRAQNQHQGQAGGSSPTHLIFVAFVTVPKLSCRGDQVQCMKKT</sequence>
<dbReference type="Proteomes" id="UP000823388">
    <property type="component" value="Chromosome 5N"/>
</dbReference>
<evidence type="ECO:0000313" key="2">
    <source>
        <dbReference type="Proteomes" id="UP000823388"/>
    </source>
</evidence>
<keyword evidence="2" id="KW-1185">Reference proteome</keyword>
<proteinExistence type="predicted"/>